<dbReference type="EMBL" id="CP144696">
    <property type="protein sequence ID" value="WVZ10368.1"/>
    <property type="molecule type" value="Genomic_DNA"/>
</dbReference>
<dbReference type="AlphaFoldDB" id="A0AAQ3RYZ6"/>
<evidence type="ECO:0000259" key="1">
    <source>
        <dbReference type="Pfam" id="PF06075"/>
    </source>
</evidence>
<gene>
    <name evidence="2" type="ORF">V8G54_014898</name>
</gene>
<protein>
    <recommendedName>
        <fullName evidence="1">DUF936 domain-containing protein</fullName>
    </recommendedName>
</protein>
<dbReference type="InterPro" id="IPR010341">
    <property type="entry name" value="DUF936_pln"/>
</dbReference>
<dbReference type="Pfam" id="PF06075">
    <property type="entry name" value="DUF936"/>
    <property type="match status" value="1"/>
</dbReference>
<organism evidence="2 3">
    <name type="scientific">Vigna mungo</name>
    <name type="common">Black gram</name>
    <name type="synonym">Phaseolus mungo</name>
    <dbReference type="NCBI Taxonomy" id="3915"/>
    <lineage>
        <taxon>Eukaryota</taxon>
        <taxon>Viridiplantae</taxon>
        <taxon>Streptophyta</taxon>
        <taxon>Embryophyta</taxon>
        <taxon>Tracheophyta</taxon>
        <taxon>Spermatophyta</taxon>
        <taxon>Magnoliopsida</taxon>
        <taxon>eudicotyledons</taxon>
        <taxon>Gunneridae</taxon>
        <taxon>Pentapetalae</taxon>
        <taxon>rosids</taxon>
        <taxon>fabids</taxon>
        <taxon>Fabales</taxon>
        <taxon>Fabaceae</taxon>
        <taxon>Papilionoideae</taxon>
        <taxon>50 kb inversion clade</taxon>
        <taxon>NPAAA clade</taxon>
        <taxon>indigoferoid/millettioid clade</taxon>
        <taxon>Phaseoleae</taxon>
        <taxon>Vigna</taxon>
    </lineage>
</organism>
<reference evidence="2 3" key="1">
    <citation type="journal article" date="2023" name="Life. Sci Alliance">
        <title>Evolutionary insights into 3D genome organization and epigenetic landscape of Vigna mungo.</title>
        <authorList>
            <person name="Junaid A."/>
            <person name="Singh B."/>
            <person name="Bhatia S."/>
        </authorList>
    </citation>
    <scope>NUCLEOTIDE SEQUENCE [LARGE SCALE GENOMIC DNA]</scope>
    <source>
        <strain evidence="2">Urdbean</strain>
    </source>
</reference>
<proteinExistence type="predicted"/>
<dbReference type="PANTHER" id="PTHR31928">
    <property type="entry name" value="EXPRESSED PROTEIN"/>
    <property type="match status" value="1"/>
</dbReference>
<sequence>MASLTPGILLKMLQAMNTNTRVTGDHRSPLLQVIGIVPALAGSDLWFNQGFYLNLSDSLNSTYVFLSHPDTDLILDGTIIAVEVPAGFSERRRAQGVAVGGGLRRKEEDGHHCRRDLEGLRCAGWVEECEEELG</sequence>
<dbReference type="InterPro" id="IPR048297">
    <property type="entry name" value="DUF936_dom_pln"/>
</dbReference>
<feature type="domain" description="DUF936" evidence="1">
    <location>
        <begin position="4"/>
        <end position="77"/>
    </location>
</feature>
<dbReference type="PANTHER" id="PTHR31928:SF3">
    <property type="entry name" value="EXPRESSED PROTEIN"/>
    <property type="match status" value="1"/>
</dbReference>
<name>A0AAQ3RYZ6_VIGMU</name>
<dbReference type="Proteomes" id="UP001374535">
    <property type="component" value="Chromosome 5"/>
</dbReference>
<evidence type="ECO:0000313" key="2">
    <source>
        <dbReference type="EMBL" id="WVZ10368.1"/>
    </source>
</evidence>
<evidence type="ECO:0000313" key="3">
    <source>
        <dbReference type="Proteomes" id="UP001374535"/>
    </source>
</evidence>
<keyword evidence="3" id="KW-1185">Reference proteome</keyword>
<accession>A0AAQ3RYZ6</accession>